<feature type="domain" description="Sulfotransferase" evidence="5">
    <location>
        <begin position="112"/>
        <end position="217"/>
    </location>
</feature>
<evidence type="ECO:0000256" key="1">
    <source>
        <dbReference type="ARBA" id="ARBA00022679"/>
    </source>
</evidence>
<dbReference type="SUPFAM" id="SSF52540">
    <property type="entry name" value="P-loop containing nucleoside triphosphate hydrolases"/>
    <property type="match status" value="1"/>
</dbReference>
<keyword evidence="7" id="KW-1185">Reference proteome</keyword>
<dbReference type="PANTHER" id="PTHR10605:SF56">
    <property type="entry name" value="BIFUNCTIONAL HEPARAN SULFATE N-DEACETYLASE_N-SULFOTRANSFERASE"/>
    <property type="match status" value="1"/>
</dbReference>
<dbReference type="InterPro" id="IPR037359">
    <property type="entry name" value="NST/OST"/>
</dbReference>
<name>A0A6G0TGF5_APHGL</name>
<sequence>MSNLQFDIPIYTLPALSNFTWMSGRASHIHHTVSFSLGPLSNRGFKRTVALSQSTFPSEVLCAKTLREISSGVKVLPTLYIMTLGHLLDLSCTSALSSIMLLSASYVTSSTATICLNPGKYALHIERWLDYFHHNNLHIIDGDQLKSNPVDVLDQFQKFLKITPPFDYSTHIRYDAKKGFFCKVLEGGGNKCLGKGKGRQYATMDAESYKYLREYYMPYNTALVKLLRKLEHTTIPQWLKDDLSYSST</sequence>
<dbReference type="InterPro" id="IPR027417">
    <property type="entry name" value="P-loop_NTPase"/>
</dbReference>
<accession>A0A6G0TGF5</accession>
<dbReference type="Gene3D" id="3.40.50.300">
    <property type="entry name" value="P-loop containing nucleotide triphosphate hydrolases"/>
    <property type="match status" value="1"/>
</dbReference>
<reference evidence="6 7" key="1">
    <citation type="submission" date="2019-08" db="EMBL/GenBank/DDBJ databases">
        <title>The genome of the soybean aphid Biotype 1, its phylome, world population structure and adaptation to the North American continent.</title>
        <authorList>
            <person name="Giordano R."/>
            <person name="Donthu R.K."/>
            <person name="Hernandez A.G."/>
            <person name="Wright C.L."/>
            <person name="Zimin A.V."/>
        </authorList>
    </citation>
    <scope>NUCLEOTIDE SEQUENCE [LARGE SCALE GENOMIC DNA]</scope>
    <source>
        <tissue evidence="6">Whole aphids</tissue>
    </source>
</reference>
<evidence type="ECO:0000256" key="4">
    <source>
        <dbReference type="PIRSR" id="PIRSR637359-3"/>
    </source>
</evidence>
<dbReference type="InterPro" id="IPR000863">
    <property type="entry name" value="Sulfotransferase_dom"/>
</dbReference>
<protein>
    <recommendedName>
        <fullName evidence="5">Sulfotransferase domain-containing protein</fullName>
    </recommendedName>
</protein>
<evidence type="ECO:0000259" key="5">
    <source>
        <dbReference type="Pfam" id="PF00685"/>
    </source>
</evidence>
<dbReference type="PANTHER" id="PTHR10605">
    <property type="entry name" value="HEPARAN SULFATE SULFOTRANSFERASE"/>
    <property type="match status" value="1"/>
</dbReference>
<dbReference type="EMBL" id="VYZN01000038">
    <property type="protein sequence ID" value="KAE9532564.1"/>
    <property type="molecule type" value="Genomic_DNA"/>
</dbReference>
<dbReference type="GO" id="GO:0019213">
    <property type="term" value="F:deacetylase activity"/>
    <property type="evidence" value="ECO:0007669"/>
    <property type="project" value="TreeGrafter"/>
</dbReference>
<dbReference type="AlphaFoldDB" id="A0A6G0TGF5"/>
<dbReference type="GO" id="GO:0015016">
    <property type="term" value="F:heparan sulfate N-sulfotransferase activity"/>
    <property type="evidence" value="ECO:0007669"/>
    <property type="project" value="TreeGrafter"/>
</dbReference>
<keyword evidence="2" id="KW-0325">Glycoprotein</keyword>
<dbReference type="OrthoDB" id="8958249at2759"/>
<evidence type="ECO:0000313" key="7">
    <source>
        <dbReference type="Proteomes" id="UP000475862"/>
    </source>
</evidence>
<feature type="disulfide bond" evidence="4">
    <location>
        <begin position="182"/>
        <end position="192"/>
    </location>
</feature>
<evidence type="ECO:0000256" key="2">
    <source>
        <dbReference type="ARBA" id="ARBA00023180"/>
    </source>
</evidence>
<dbReference type="Proteomes" id="UP000475862">
    <property type="component" value="Unassembled WGS sequence"/>
</dbReference>
<evidence type="ECO:0000313" key="6">
    <source>
        <dbReference type="EMBL" id="KAE9532564.1"/>
    </source>
</evidence>
<gene>
    <name evidence="6" type="ORF">AGLY_009645</name>
</gene>
<evidence type="ECO:0000256" key="3">
    <source>
        <dbReference type="PIRSR" id="PIRSR637359-2"/>
    </source>
</evidence>
<keyword evidence="4" id="KW-1015">Disulfide bond</keyword>
<keyword evidence="1" id="KW-0808">Transferase</keyword>
<proteinExistence type="predicted"/>
<dbReference type="Pfam" id="PF00685">
    <property type="entry name" value="Sulfotransfer_1"/>
    <property type="match status" value="1"/>
</dbReference>
<organism evidence="6 7">
    <name type="scientific">Aphis glycines</name>
    <name type="common">Soybean aphid</name>
    <dbReference type="NCBI Taxonomy" id="307491"/>
    <lineage>
        <taxon>Eukaryota</taxon>
        <taxon>Metazoa</taxon>
        <taxon>Ecdysozoa</taxon>
        <taxon>Arthropoda</taxon>
        <taxon>Hexapoda</taxon>
        <taxon>Insecta</taxon>
        <taxon>Pterygota</taxon>
        <taxon>Neoptera</taxon>
        <taxon>Paraneoptera</taxon>
        <taxon>Hemiptera</taxon>
        <taxon>Sternorrhyncha</taxon>
        <taxon>Aphidomorpha</taxon>
        <taxon>Aphidoidea</taxon>
        <taxon>Aphididae</taxon>
        <taxon>Aphidini</taxon>
        <taxon>Aphis</taxon>
        <taxon>Aphis</taxon>
    </lineage>
</organism>
<dbReference type="GO" id="GO:0005794">
    <property type="term" value="C:Golgi apparatus"/>
    <property type="evidence" value="ECO:0007669"/>
    <property type="project" value="TreeGrafter"/>
</dbReference>
<comment type="caution">
    <text evidence="6">The sequence shown here is derived from an EMBL/GenBank/DDBJ whole genome shotgun (WGS) entry which is preliminary data.</text>
</comment>
<feature type="binding site" evidence="3">
    <location>
        <begin position="197"/>
        <end position="201"/>
    </location>
    <ligand>
        <name>3'-phosphoadenylyl sulfate</name>
        <dbReference type="ChEBI" id="CHEBI:58339"/>
    </ligand>
</feature>